<dbReference type="SMART" id="SM00647">
    <property type="entry name" value="IBR"/>
    <property type="match status" value="2"/>
</dbReference>
<evidence type="ECO:0000256" key="7">
    <source>
        <dbReference type="ARBA" id="ARBA00022737"/>
    </source>
</evidence>
<dbReference type="Pfam" id="PF26200">
    <property type="entry name" value="Rcat_RNF216"/>
    <property type="match status" value="1"/>
</dbReference>
<dbReference type="Gene3D" id="1.20.120.1750">
    <property type="match status" value="1"/>
</dbReference>
<dbReference type="STRING" id="57577.A0A2K3N1K1"/>
<dbReference type="Pfam" id="PF01485">
    <property type="entry name" value="IBR"/>
    <property type="match status" value="1"/>
</dbReference>
<comment type="pathway">
    <text evidence="3">Protein modification; protein ubiquitination.</text>
</comment>
<dbReference type="ExpressionAtlas" id="A0A2K3N1K1">
    <property type="expression patterns" value="baseline"/>
</dbReference>
<dbReference type="GO" id="GO:0016567">
    <property type="term" value="P:protein ubiquitination"/>
    <property type="evidence" value="ECO:0007669"/>
    <property type="project" value="UniProtKB-UniPathway"/>
</dbReference>
<evidence type="ECO:0000256" key="6">
    <source>
        <dbReference type="ARBA" id="ARBA00022723"/>
    </source>
</evidence>
<keyword evidence="5" id="KW-0808">Transferase</keyword>
<evidence type="ECO:0000256" key="3">
    <source>
        <dbReference type="ARBA" id="ARBA00004906"/>
    </source>
</evidence>
<evidence type="ECO:0000256" key="2">
    <source>
        <dbReference type="ARBA" id="ARBA00001947"/>
    </source>
</evidence>
<dbReference type="PANTHER" id="PTHR11685">
    <property type="entry name" value="RBR FAMILY RING FINGER AND IBR DOMAIN-CONTAINING"/>
    <property type="match status" value="1"/>
</dbReference>
<dbReference type="GO" id="GO:0061630">
    <property type="term" value="F:ubiquitin protein ligase activity"/>
    <property type="evidence" value="ECO:0007669"/>
    <property type="project" value="UniProtKB-EC"/>
</dbReference>
<dbReference type="InterPro" id="IPR031127">
    <property type="entry name" value="E3_UB_ligase_RBR"/>
</dbReference>
<dbReference type="UniPathway" id="UPA00143"/>
<comment type="cofactor">
    <cofactor evidence="2">
        <name>Zn(2+)</name>
        <dbReference type="ChEBI" id="CHEBI:29105"/>
    </cofactor>
</comment>
<comment type="catalytic activity">
    <reaction evidence="1">
        <text>[E2 ubiquitin-conjugating enzyme]-S-ubiquitinyl-L-cysteine + [acceptor protein]-L-lysine = [E2 ubiquitin-conjugating enzyme]-L-cysteine + [acceptor protein]-N(6)-ubiquitinyl-L-lysine.</text>
        <dbReference type="EC" id="2.3.2.31"/>
    </reaction>
</comment>
<evidence type="ECO:0000256" key="5">
    <source>
        <dbReference type="ARBA" id="ARBA00022679"/>
    </source>
</evidence>
<dbReference type="EC" id="2.3.2.31" evidence="4"/>
<keyword evidence="6" id="KW-0479">Metal-binding</keyword>
<evidence type="ECO:0000313" key="13">
    <source>
        <dbReference type="Proteomes" id="UP000236291"/>
    </source>
</evidence>
<evidence type="ECO:0000259" key="11">
    <source>
        <dbReference type="PROSITE" id="PS51873"/>
    </source>
</evidence>
<organism evidence="12 13">
    <name type="scientific">Trifolium pratense</name>
    <name type="common">Red clover</name>
    <dbReference type="NCBI Taxonomy" id="57577"/>
    <lineage>
        <taxon>Eukaryota</taxon>
        <taxon>Viridiplantae</taxon>
        <taxon>Streptophyta</taxon>
        <taxon>Embryophyta</taxon>
        <taxon>Tracheophyta</taxon>
        <taxon>Spermatophyta</taxon>
        <taxon>Magnoliopsida</taxon>
        <taxon>eudicotyledons</taxon>
        <taxon>Gunneridae</taxon>
        <taxon>Pentapetalae</taxon>
        <taxon>rosids</taxon>
        <taxon>fabids</taxon>
        <taxon>Fabales</taxon>
        <taxon>Fabaceae</taxon>
        <taxon>Papilionoideae</taxon>
        <taxon>50 kb inversion clade</taxon>
        <taxon>NPAAA clade</taxon>
        <taxon>Hologalegina</taxon>
        <taxon>IRL clade</taxon>
        <taxon>Trifolieae</taxon>
        <taxon>Trifolium</taxon>
    </lineage>
</organism>
<dbReference type="InterPro" id="IPR002867">
    <property type="entry name" value="IBR_dom"/>
</dbReference>
<protein>
    <recommendedName>
        <fullName evidence="4">RBR-type E3 ubiquitin transferase</fullName>
        <ecNumber evidence="4">2.3.2.31</ecNumber>
    </recommendedName>
</protein>
<keyword evidence="10" id="KW-0862">Zinc</keyword>
<dbReference type="PROSITE" id="PS51873">
    <property type="entry name" value="TRIAD"/>
    <property type="match status" value="1"/>
</dbReference>
<feature type="domain" description="RING-type" evidence="11">
    <location>
        <begin position="1"/>
        <end position="233"/>
    </location>
</feature>
<dbReference type="AlphaFoldDB" id="A0A2K3N1K1"/>
<reference evidence="12 13" key="2">
    <citation type="journal article" date="2017" name="Front. Plant Sci.">
        <title>Gene Classification and Mining of Molecular Markers Useful in Red Clover (Trifolium pratense) Breeding.</title>
        <authorList>
            <person name="Istvanek J."/>
            <person name="Dluhosova J."/>
            <person name="Dluhos P."/>
            <person name="Patkova L."/>
            <person name="Nedelnik J."/>
            <person name="Repkova J."/>
        </authorList>
    </citation>
    <scope>NUCLEOTIDE SEQUENCE [LARGE SCALE GENOMIC DNA]</scope>
    <source>
        <strain evidence="13">cv. Tatra</strain>
        <tissue evidence="12">Young leaves</tissue>
    </source>
</reference>
<evidence type="ECO:0000256" key="4">
    <source>
        <dbReference type="ARBA" id="ARBA00012251"/>
    </source>
</evidence>
<dbReference type="CDD" id="cd20341">
    <property type="entry name" value="BRcat_RBR_RNF14"/>
    <property type="match status" value="1"/>
</dbReference>
<dbReference type="SUPFAM" id="SSF57850">
    <property type="entry name" value="RING/U-box"/>
    <property type="match status" value="3"/>
</dbReference>
<dbReference type="InterPro" id="IPR044066">
    <property type="entry name" value="TRIAD_supradom"/>
</dbReference>
<dbReference type="InterPro" id="IPR013083">
    <property type="entry name" value="Znf_RING/FYVE/PHD"/>
</dbReference>
<evidence type="ECO:0000256" key="9">
    <source>
        <dbReference type="ARBA" id="ARBA00022786"/>
    </source>
</evidence>
<comment type="caution">
    <text evidence="12">The sequence shown here is derived from an EMBL/GenBank/DDBJ whole genome shotgun (WGS) entry which is preliminary data.</text>
</comment>
<evidence type="ECO:0000256" key="1">
    <source>
        <dbReference type="ARBA" id="ARBA00001798"/>
    </source>
</evidence>
<dbReference type="Gene3D" id="3.30.40.10">
    <property type="entry name" value="Zinc/RING finger domain, C3HC4 (zinc finger)"/>
    <property type="match status" value="1"/>
</dbReference>
<evidence type="ECO:0000256" key="10">
    <source>
        <dbReference type="ARBA" id="ARBA00022833"/>
    </source>
</evidence>
<proteinExistence type="predicted"/>
<sequence>GTEFVQLPCKHFFCRKCLQTFTQIHVKEGNVSNLQCLDAKCKDMIPPGLLKHFLGDEDYERWESMMLEKTLASMSDVVYCPRCETPCIEEEDQHAQCTKCFFSFCTLCRERRHVGIACMTLEMKLQLLQFPDGFVHVHCTQKHGRQNLSQLTENQRKIELQKINEMLSMKAIHRDSKLCPYCAMAIYRTGGCNKMKCCNCGGYFCYRCNRPIDASDPYGHFRGELSCELFPRKRFRTGNHT</sequence>
<evidence type="ECO:0000313" key="12">
    <source>
        <dbReference type="EMBL" id="PNX96886.1"/>
    </source>
</evidence>
<dbReference type="FunFam" id="3.30.40.10:FF:000358">
    <property type="entry name" value="RBR-type E3 ubiquitin transferase"/>
    <property type="match status" value="1"/>
</dbReference>
<gene>
    <name evidence="12" type="ORF">L195_g020103</name>
</gene>
<feature type="non-terminal residue" evidence="12">
    <location>
        <position position="1"/>
    </location>
</feature>
<reference evidence="12 13" key="1">
    <citation type="journal article" date="2014" name="Am. J. Bot.">
        <title>Genome assembly and annotation for red clover (Trifolium pratense; Fabaceae).</title>
        <authorList>
            <person name="Istvanek J."/>
            <person name="Jaros M."/>
            <person name="Krenek A."/>
            <person name="Repkova J."/>
        </authorList>
    </citation>
    <scope>NUCLEOTIDE SEQUENCE [LARGE SCALE GENOMIC DNA]</scope>
    <source>
        <strain evidence="13">cv. Tatra</strain>
        <tissue evidence="12">Young leaves</tissue>
    </source>
</reference>
<evidence type="ECO:0000256" key="8">
    <source>
        <dbReference type="ARBA" id="ARBA00022771"/>
    </source>
</evidence>
<accession>A0A2K3N1K1</accession>
<dbReference type="GO" id="GO:0008270">
    <property type="term" value="F:zinc ion binding"/>
    <property type="evidence" value="ECO:0007669"/>
    <property type="project" value="UniProtKB-KW"/>
</dbReference>
<dbReference type="EMBL" id="ASHM01014971">
    <property type="protein sequence ID" value="PNX96886.1"/>
    <property type="molecule type" value="Genomic_DNA"/>
</dbReference>
<dbReference type="Proteomes" id="UP000236291">
    <property type="component" value="Unassembled WGS sequence"/>
</dbReference>
<keyword evidence="9" id="KW-0833">Ubl conjugation pathway</keyword>
<keyword evidence="7" id="KW-0677">Repeat</keyword>
<name>A0A2K3N1K1_TRIPR</name>
<keyword evidence="8" id="KW-0863">Zinc-finger</keyword>